<evidence type="ECO:0000259" key="2">
    <source>
        <dbReference type="Pfam" id="PF13271"/>
    </source>
</evidence>
<keyword evidence="1" id="KW-0175">Coiled coil</keyword>
<dbReference type="Proteomes" id="UP000798046">
    <property type="component" value="Unassembled WGS sequence"/>
</dbReference>
<protein>
    <submittedName>
        <fullName evidence="3">DUF4062 domain-containing protein</fullName>
    </submittedName>
</protein>
<dbReference type="Pfam" id="PF13271">
    <property type="entry name" value="DUF4062"/>
    <property type="match status" value="1"/>
</dbReference>
<feature type="domain" description="DUF4062" evidence="2">
    <location>
        <begin position="6"/>
        <end position="87"/>
    </location>
</feature>
<evidence type="ECO:0000313" key="3">
    <source>
        <dbReference type="EMBL" id="KAB0671138.1"/>
    </source>
</evidence>
<name>A0ABQ6TQ51_9BACT</name>
<sequence>MDRRYQVFLSSTYEDLKEERLEVMKARLELDCFPCGMEYFPAANEDQWAYIRDLIDQCDYYIVVIGGRYGSTDSSGISFTQKEYEYAVSLGVPVIAFVHSAPDTIATGKTDKNALAKAKLDEFKTLVQTQLCKGWSNAHELGAVVSRSLTQLIKRTPRPGWVRADSLASAEASQEILRLRHLVDQQQEKIDHLKLKSPEGAEGLAQGAELFELEFNITLSARARSYNDPDRYIKKQASACHSWDSIYAAFAPYLLVENRENTIKTGIGRMLRDAHQHEILKSQKEYDLGSLAITEKSLQTIIVQFSALGYIELSTSQEERKVVRMAKLTPLGHKYLLTVTAIKTNTDVRKISSTKTSSQPAKHA</sequence>
<organism evidence="3 4">
    <name type="scientific">Oryzomonas sagensis</name>
    <dbReference type="NCBI Taxonomy" id="2603857"/>
    <lineage>
        <taxon>Bacteria</taxon>
        <taxon>Pseudomonadati</taxon>
        <taxon>Thermodesulfobacteriota</taxon>
        <taxon>Desulfuromonadia</taxon>
        <taxon>Geobacterales</taxon>
        <taxon>Geobacteraceae</taxon>
        <taxon>Oryzomonas</taxon>
    </lineage>
</organism>
<keyword evidence="4" id="KW-1185">Reference proteome</keyword>
<accession>A0ABQ6TQ51</accession>
<feature type="coiled-coil region" evidence="1">
    <location>
        <begin position="169"/>
        <end position="196"/>
    </location>
</feature>
<dbReference type="RefSeq" id="WP_191965537.1">
    <property type="nucleotide sequence ID" value="NZ_VZRA01000001.1"/>
</dbReference>
<evidence type="ECO:0000256" key="1">
    <source>
        <dbReference type="SAM" id="Coils"/>
    </source>
</evidence>
<evidence type="ECO:0000313" key="4">
    <source>
        <dbReference type="Proteomes" id="UP000798046"/>
    </source>
</evidence>
<gene>
    <name evidence="3" type="ORF">F6V30_00660</name>
</gene>
<dbReference type="InterPro" id="IPR025139">
    <property type="entry name" value="DUF4062"/>
</dbReference>
<comment type="caution">
    <text evidence="3">The sequence shown here is derived from an EMBL/GenBank/DDBJ whole genome shotgun (WGS) entry which is preliminary data.</text>
</comment>
<proteinExistence type="predicted"/>
<reference evidence="3 4" key="1">
    <citation type="journal article" date="2020" name="Microorganisms">
        <title>Description of Three Novel Members in the Family Geobacteraceae, Oryzomonas japonicum gen. nov., sp. nov., Oryzomonas sagensis sp. nov., and Oryzomonas ruber sp. nov.</title>
        <authorList>
            <person name="Xu Z."/>
            <person name="Masuda Y."/>
            <person name="Hayakawa C."/>
            <person name="Ushijima N."/>
            <person name="Kawano K."/>
            <person name="Shiratori Y."/>
            <person name="Senoo K."/>
            <person name="Itoh H."/>
        </authorList>
    </citation>
    <scope>NUCLEOTIDE SEQUENCE [LARGE SCALE GENOMIC DNA]</scope>
    <source>
        <strain evidence="3 4">Red100</strain>
    </source>
</reference>
<dbReference type="EMBL" id="VZRA01000001">
    <property type="protein sequence ID" value="KAB0671138.1"/>
    <property type="molecule type" value="Genomic_DNA"/>
</dbReference>